<sequence length="43" mass="5148">MAEKPDGRRTIRTWTERVALTAQWVSLLMMVQEIIDRWILPHV</sequence>
<evidence type="ECO:0000313" key="1">
    <source>
        <dbReference type="EMBL" id="MEU6824887.1"/>
    </source>
</evidence>
<dbReference type="Proteomes" id="UP001551176">
    <property type="component" value="Unassembled WGS sequence"/>
</dbReference>
<proteinExistence type="predicted"/>
<dbReference type="RefSeq" id="WP_359354643.1">
    <property type="nucleotide sequence ID" value="NZ_JBEYXV010000017.1"/>
</dbReference>
<keyword evidence="2" id="KW-1185">Reference proteome</keyword>
<comment type="caution">
    <text evidence="1">The sequence shown here is derived from an EMBL/GenBank/DDBJ whole genome shotgun (WGS) entry which is preliminary data.</text>
</comment>
<dbReference type="EMBL" id="JBEYXV010000017">
    <property type="protein sequence ID" value="MEU6824887.1"/>
    <property type="molecule type" value="Genomic_DNA"/>
</dbReference>
<gene>
    <name evidence="1" type="ORF">ABZ921_30015</name>
</gene>
<evidence type="ECO:0000313" key="2">
    <source>
        <dbReference type="Proteomes" id="UP001551176"/>
    </source>
</evidence>
<name>A0ABV3BWE8_9ACTN</name>
<reference evidence="1 2" key="1">
    <citation type="submission" date="2024-06" db="EMBL/GenBank/DDBJ databases">
        <title>The Natural Products Discovery Center: Release of the First 8490 Sequenced Strains for Exploring Actinobacteria Biosynthetic Diversity.</title>
        <authorList>
            <person name="Kalkreuter E."/>
            <person name="Kautsar S.A."/>
            <person name="Yang D."/>
            <person name="Bader C.D."/>
            <person name="Teijaro C.N."/>
            <person name="Fluegel L."/>
            <person name="Davis C.M."/>
            <person name="Simpson J.R."/>
            <person name="Lauterbach L."/>
            <person name="Steele A.D."/>
            <person name="Gui C."/>
            <person name="Meng S."/>
            <person name="Li G."/>
            <person name="Viehrig K."/>
            <person name="Ye F."/>
            <person name="Su P."/>
            <person name="Kiefer A.F."/>
            <person name="Nichols A."/>
            <person name="Cepeda A.J."/>
            <person name="Yan W."/>
            <person name="Fan B."/>
            <person name="Jiang Y."/>
            <person name="Adhikari A."/>
            <person name="Zheng C.-J."/>
            <person name="Schuster L."/>
            <person name="Cowan T.M."/>
            <person name="Smanski M.J."/>
            <person name="Chevrette M.G."/>
            <person name="De Carvalho L.P.S."/>
            <person name="Shen B."/>
        </authorList>
    </citation>
    <scope>NUCLEOTIDE SEQUENCE [LARGE SCALE GENOMIC DNA]</scope>
    <source>
        <strain evidence="1 2">NPDC046838</strain>
    </source>
</reference>
<accession>A0ABV3BWE8</accession>
<organism evidence="1 2">
    <name type="scientific">Streptomyces atriruber</name>
    <dbReference type="NCBI Taxonomy" id="545121"/>
    <lineage>
        <taxon>Bacteria</taxon>
        <taxon>Bacillati</taxon>
        <taxon>Actinomycetota</taxon>
        <taxon>Actinomycetes</taxon>
        <taxon>Kitasatosporales</taxon>
        <taxon>Streptomycetaceae</taxon>
        <taxon>Streptomyces</taxon>
    </lineage>
</organism>
<protein>
    <submittedName>
        <fullName evidence="1">Uncharacterized protein</fullName>
    </submittedName>
</protein>